<keyword evidence="2" id="KW-0539">Nucleus</keyword>
<accession>A0A8H6N462</accession>
<proteinExistence type="predicted"/>
<comment type="caution">
    <text evidence="5">The sequence shown here is derived from an EMBL/GenBank/DDBJ whole genome shotgun (WGS) entry which is preliminary data.</text>
</comment>
<gene>
    <name evidence="5" type="ORF">CSOJ01_01733</name>
</gene>
<dbReference type="Gene3D" id="4.10.240.10">
    <property type="entry name" value="Zn(2)-C6 fungal-type DNA-binding domain"/>
    <property type="match status" value="1"/>
</dbReference>
<evidence type="ECO:0000256" key="3">
    <source>
        <dbReference type="SAM" id="MobiDB-lite"/>
    </source>
</evidence>
<dbReference type="InterPro" id="IPR001138">
    <property type="entry name" value="Zn2Cys6_DnaBD"/>
</dbReference>
<dbReference type="InterPro" id="IPR021858">
    <property type="entry name" value="Fun_TF"/>
</dbReference>
<name>A0A8H6N462_9PEZI</name>
<feature type="domain" description="Zn(2)-C6 fungal-type" evidence="4">
    <location>
        <begin position="24"/>
        <end position="52"/>
    </location>
</feature>
<dbReference type="PANTHER" id="PTHR37534">
    <property type="entry name" value="TRANSCRIPTIONAL ACTIVATOR PROTEIN UGA3"/>
    <property type="match status" value="1"/>
</dbReference>
<dbReference type="InterPro" id="IPR036864">
    <property type="entry name" value="Zn2-C6_fun-type_DNA-bd_sf"/>
</dbReference>
<evidence type="ECO:0000259" key="4">
    <source>
        <dbReference type="PROSITE" id="PS50048"/>
    </source>
</evidence>
<dbReference type="Proteomes" id="UP000652219">
    <property type="component" value="Unassembled WGS sequence"/>
</dbReference>
<dbReference type="GO" id="GO:0045944">
    <property type="term" value="P:positive regulation of transcription by RNA polymerase II"/>
    <property type="evidence" value="ECO:0007669"/>
    <property type="project" value="TreeGrafter"/>
</dbReference>
<dbReference type="PROSITE" id="PS50048">
    <property type="entry name" value="ZN2_CY6_FUNGAL_2"/>
    <property type="match status" value="1"/>
</dbReference>
<dbReference type="GO" id="GO:0008270">
    <property type="term" value="F:zinc ion binding"/>
    <property type="evidence" value="ECO:0007669"/>
    <property type="project" value="InterPro"/>
</dbReference>
<dbReference type="CDD" id="cd00067">
    <property type="entry name" value="GAL4"/>
    <property type="match status" value="1"/>
</dbReference>
<reference evidence="5 6" key="1">
    <citation type="journal article" date="2020" name="Phytopathology">
        <title>Genome Sequence Resources of Colletotrichum truncatum, C. plurivorum, C. musicola, and C. sojae: Four Species Pathogenic to Soybean (Glycine max).</title>
        <authorList>
            <person name="Rogerio F."/>
            <person name="Boufleur T.R."/>
            <person name="Ciampi-Guillardi M."/>
            <person name="Sukno S.A."/>
            <person name="Thon M.R."/>
            <person name="Massola Junior N.S."/>
            <person name="Baroncelli R."/>
        </authorList>
    </citation>
    <scope>NUCLEOTIDE SEQUENCE [LARGE SCALE GENOMIC DNA]</scope>
    <source>
        <strain evidence="5 6">LFN0009</strain>
    </source>
</reference>
<evidence type="ECO:0000313" key="6">
    <source>
        <dbReference type="Proteomes" id="UP000652219"/>
    </source>
</evidence>
<evidence type="ECO:0000313" key="5">
    <source>
        <dbReference type="EMBL" id="KAF6818780.1"/>
    </source>
</evidence>
<dbReference type="EMBL" id="WIGN01000013">
    <property type="protein sequence ID" value="KAF6818780.1"/>
    <property type="molecule type" value="Genomic_DNA"/>
</dbReference>
<evidence type="ECO:0000256" key="2">
    <source>
        <dbReference type="ARBA" id="ARBA00023242"/>
    </source>
</evidence>
<dbReference type="GO" id="GO:0000981">
    <property type="term" value="F:DNA-binding transcription factor activity, RNA polymerase II-specific"/>
    <property type="evidence" value="ECO:0007669"/>
    <property type="project" value="InterPro"/>
</dbReference>
<dbReference type="GO" id="GO:0000976">
    <property type="term" value="F:transcription cis-regulatory region binding"/>
    <property type="evidence" value="ECO:0007669"/>
    <property type="project" value="TreeGrafter"/>
</dbReference>
<dbReference type="Pfam" id="PF00172">
    <property type="entry name" value="Zn_clus"/>
    <property type="match status" value="1"/>
</dbReference>
<evidence type="ECO:0000256" key="1">
    <source>
        <dbReference type="ARBA" id="ARBA00004123"/>
    </source>
</evidence>
<dbReference type="SUPFAM" id="SSF57701">
    <property type="entry name" value="Zn2/Cys6 DNA-binding domain"/>
    <property type="match status" value="1"/>
</dbReference>
<dbReference type="AlphaFoldDB" id="A0A8H6N462"/>
<keyword evidence="6" id="KW-1185">Reference proteome</keyword>
<dbReference type="SMART" id="SM00066">
    <property type="entry name" value="GAL4"/>
    <property type="match status" value="1"/>
</dbReference>
<organism evidence="5 6">
    <name type="scientific">Colletotrichum sojae</name>
    <dbReference type="NCBI Taxonomy" id="2175907"/>
    <lineage>
        <taxon>Eukaryota</taxon>
        <taxon>Fungi</taxon>
        <taxon>Dikarya</taxon>
        <taxon>Ascomycota</taxon>
        <taxon>Pezizomycotina</taxon>
        <taxon>Sordariomycetes</taxon>
        <taxon>Hypocreomycetidae</taxon>
        <taxon>Glomerellales</taxon>
        <taxon>Glomerellaceae</taxon>
        <taxon>Colletotrichum</taxon>
        <taxon>Colletotrichum orchidearum species complex</taxon>
    </lineage>
</organism>
<dbReference type="PANTHER" id="PTHR37534:SF8">
    <property type="entry name" value="ZN(II)2CYS6 TRANSCRIPTION FACTOR (EUROFUNG)"/>
    <property type="match status" value="1"/>
</dbReference>
<comment type="subcellular location">
    <subcellularLocation>
        <location evidence="1">Nucleus</location>
    </subcellularLocation>
</comment>
<sequence length="541" mass="60471">MTSIYGEVIDGTWAYLNGMIADVPCWTCQRRRLRCDNLKPSCVKCTRAGLKCLGYDSQKPLVWVGRPGRPKKAVKGSKDASPGSGCSTPDSAVAKRIPSPGNRLPSPNEPGVSEYLSYCTFNVPRQPGPRGRGYSINSIAHLDYADEQRCCVECNIYEQGSNNPFRQFVLLRESSPLVHHTIVSLAAHHRARYSTPLSWPRQFTSLPTDAAHGEDVDDKAPTQLLASKHYADALVHKKQAMHHLQLALSRNDTSDAVIVSTLLLIWVELLESGYKYWRHHLSGMRALLCSRVRSECSSNSDKHDAASDSLGSFGGYFEEAFVVSVRHLQKLDLTTIYSDVTLVEILQRAEKRSWAGCPAEPLRILCCFNSLSARMASSSESKTEIYECVVALFDQLESFSPLRWAANHPESSQAEQRNHLASAYKIAIEAYGHRASHVRGVGDMEKKVEEAVGHLEKINPQDSHFKGCLWPAFVIGAEARDDSHRLAITSILLNMYDLLQAKSVERGLEALERLWRRQSQLPGGRCWLDIFYEEGEELLLV</sequence>
<feature type="region of interest" description="Disordered" evidence="3">
    <location>
        <begin position="66"/>
        <end position="109"/>
    </location>
</feature>
<dbReference type="GO" id="GO:0005634">
    <property type="term" value="C:nucleus"/>
    <property type="evidence" value="ECO:0007669"/>
    <property type="project" value="UniProtKB-SubCell"/>
</dbReference>
<dbReference type="Pfam" id="PF11951">
    <property type="entry name" value="Fungal_trans_2"/>
    <property type="match status" value="1"/>
</dbReference>
<protein>
    <submittedName>
        <fullName evidence="5">C6 finger domain-containing protein</fullName>
    </submittedName>
</protein>